<dbReference type="SUPFAM" id="SSF48403">
    <property type="entry name" value="Ankyrin repeat"/>
    <property type="match status" value="2"/>
</dbReference>
<evidence type="ECO:0000259" key="8">
    <source>
        <dbReference type="Pfam" id="PF24883"/>
    </source>
</evidence>
<dbReference type="InterPro" id="IPR000917">
    <property type="entry name" value="Sulfatase_N"/>
</dbReference>
<dbReference type="Gene3D" id="3.40.720.10">
    <property type="entry name" value="Alkaline Phosphatase, subunit A"/>
    <property type="match status" value="1"/>
</dbReference>
<sequence>MRLANKEVPRNIKTALQPRGDESFNVNSNFMRIKGDITVVSFYEQVPRFPTQHLVVDKDSAVLHCEFSENFPVARDHEHLVRFENIEDDAFLSLYETLQRKITHLIEERAHTSRNRYTQQMMRACLKSLGDEASSPTNWSNLKEPHHKTLGWLWDNGSDLKRWLQTGSGLFAITGKPGSGKSVLMNEVSNRLRKNYRHAYAAIVQHSFNSRGAPHEHSFDGFLSYAVVQIIRQCPAAFDSIIDDFTWVATDCGLSISELSTLTDISQVKWTTGHLRHVLRTIVREASQKSRVCFLLDALDECDEGVASHTELIGFLNSLCTAAAMDGVCVCLASREMPTIALSSFPRGFRMEDRNWIDIAAYINDTWQKLLPLVSAGGDSMKNMKAKLISRADGVFLWAHLALERVHNALLDGATVAELSKAVDEIPDKLENLFALLLGNIEQRYMKEAYVMLSIVLSAHRPLTLAEFRYVMVLHGDVGFTSHELLEKSPNMVQDDDAMRRRIRSRCGGLLEVKEVQDSRSDDTSTAAPDQVIQFMHQSVGDFLLSRAEKSSDTKLTALGTQGQVTLATCCTRYISLKEVQGLGPEIKTGSSSSKHFQAFIRKKFPFLAYAVEFCFHHCEEAEKLKMPLAELIDKHFDAEEKTFQTYLSIYDWIRKGEKHPRGYTLLRLCVEKNLASYVDLRLTKNSTDINELLEKGQSYVQVAVEKGHKQTLEVLLKHKAHAKMPISYFHSANTLRRLQYKLPHEFPYECLPPLVTACKDGNLELLELLLANGADVNENSVELPGLRLNQSLIAAAYSGKLEVVEKVLNADSEAFSDPQIRLSTMVGLIDIFREPLYAGHRRYGKHTPSRRSRASLEISQRILQGIDVSLIDFDLIPESLFWYLTGCDDDILRNLVKIGTDFSGGINDSSFLHYACHLGSVDSVHVLLENGADLRMTHGPDMMTYLQLAIHNPSPSVLSYLLSLGRIAVDEVDLLGKTVLHDAARQKAEEFINVLLSYEADKTIRDFKGHRPFHKALENRCLKDQVAMLETLQVDEDDINHIDIIDGETPLHLAAAAGSVHAVQWLLTKGADIASKDFIGKTAIHAAASSLSPDSPDVLTTLLENNKLAALVGDDARMTPLHHILYSYDYDTPGRQLIDLDPDVAMAKAKILLKNGADVNAQDINGNSPLHLAAWRASPDLFPTQDSSSLQKNFTEKEINSGKTVGTTMRSVKRPNFLIIVADDLGFSDTSPFGSEIKTPALARLAKDGVRFTNFHTASACSPTRSMLFSGTDNHIAGLGQMAEHMGDRELFKGREGYEGYLNFRVAALSELLQDAGYLTLMSGKWHLGAAKEHAPCSRGFDKGFVYLPGSGNHYNYEPQFKEGEARPSLAVADPTTFWMRDGTYLNRNTGLPEDFYSTKTFADELIGYLAKRTHEEKEKPFFSYLAFTAPHWPLQAPREVIDLYKGVYDDGPDALRKRRLEKLIELGLVPKDVEPAPMTGLLDRGWEKLTPKERAESARKMEVFAAMVHVIDQHIQRVVNHLEASGELDNTFILFMSDNGAEGTLLEALPMLGGTTSLGALIDKHYDNSLANIGNKDSFTWYGPAWACASMAPSRGFKTWITEGGIRCPCLIRYPPLTAASAGTSRPCAPGTHTNEFTTVMDILPTMLDLAGVSHPYPTSFRGREVVPVRGRSWVPHLAGRAPEVHDKETTITGWELFGLRAIRKGKWKAVYMTPPRGKDTWELYDIDNDPGELHDKAESEPAVLEEMVQHWNVYYSETGMFDPDVVFHVVKDKRVT</sequence>
<dbReference type="GeneID" id="27721583"/>
<dbReference type="InterPro" id="IPR050738">
    <property type="entry name" value="Sulfatase"/>
</dbReference>
<dbReference type="Gene3D" id="1.25.40.20">
    <property type="entry name" value="Ankyrin repeat-containing domain"/>
    <property type="match status" value="4"/>
</dbReference>
<evidence type="ECO:0000256" key="5">
    <source>
        <dbReference type="ARBA" id="ARBA00022837"/>
    </source>
</evidence>
<dbReference type="PROSITE" id="PS50297">
    <property type="entry name" value="ANK_REP_REGION"/>
    <property type="match status" value="3"/>
</dbReference>
<dbReference type="GO" id="GO:0004065">
    <property type="term" value="F:arylsulfatase activity"/>
    <property type="evidence" value="ECO:0007669"/>
    <property type="project" value="TreeGrafter"/>
</dbReference>
<dbReference type="PANTHER" id="PTHR42693:SF33">
    <property type="entry name" value="ARYLSULFATASE"/>
    <property type="match status" value="1"/>
</dbReference>
<dbReference type="SUPFAM" id="SSF53649">
    <property type="entry name" value="Alkaline phosphatase-like"/>
    <property type="match status" value="1"/>
</dbReference>
<name>A0A084GCM1_PSEDA</name>
<dbReference type="KEGG" id="sapo:SAPIO_CDS2511"/>
<dbReference type="InterPro" id="IPR056693">
    <property type="entry name" value="DUF7791"/>
</dbReference>
<feature type="repeat" description="ANK" evidence="6">
    <location>
        <begin position="750"/>
        <end position="782"/>
    </location>
</feature>
<comment type="caution">
    <text evidence="10">The sequence shown here is derived from an EMBL/GenBank/DDBJ whole genome shotgun (WGS) entry which is preliminary data.</text>
</comment>
<feature type="repeat" description="ANK" evidence="6">
    <location>
        <begin position="1047"/>
        <end position="1079"/>
    </location>
</feature>
<dbReference type="Pfam" id="PF00023">
    <property type="entry name" value="Ank"/>
    <property type="match status" value="1"/>
</dbReference>
<evidence type="ECO:0000256" key="1">
    <source>
        <dbReference type="ARBA" id="ARBA00008779"/>
    </source>
</evidence>
<dbReference type="PANTHER" id="PTHR42693">
    <property type="entry name" value="ARYLSULFATASE FAMILY MEMBER"/>
    <property type="match status" value="1"/>
</dbReference>
<evidence type="ECO:0000256" key="2">
    <source>
        <dbReference type="ARBA" id="ARBA00022723"/>
    </source>
</evidence>
<feature type="domain" description="Nephrocystin 3-like N-terminal" evidence="8">
    <location>
        <begin position="149"/>
        <end position="335"/>
    </location>
</feature>
<dbReference type="PROSITE" id="PS50088">
    <property type="entry name" value="ANK_REPEAT"/>
    <property type="match status" value="4"/>
</dbReference>
<evidence type="ECO:0000259" key="9">
    <source>
        <dbReference type="Pfam" id="PF25053"/>
    </source>
</evidence>
<dbReference type="RefSeq" id="XP_016644882.1">
    <property type="nucleotide sequence ID" value="XM_016785506.1"/>
</dbReference>
<dbReference type="InterPro" id="IPR017850">
    <property type="entry name" value="Alkaline_phosphatase_core_sf"/>
</dbReference>
<dbReference type="Pfam" id="PF24883">
    <property type="entry name" value="NPHP3_N"/>
    <property type="match status" value="1"/>
</dbReference>
<dbReference type="InterPro" id="IPR002110">
    <property type="entry name" value="Ankyrin_rpt"/>
</dbReference>
<keyword evidence="6" id="KW-0040">ANK repeat</keyword>
<protein>
    <submittedName>
        <fullName evidence="10">Uncharacterized protein</fullName>
    </submittedName>
</protein>
<dbReference type="Pfam" id="PF13637">
    <property type="entry name" value="Ank_4"/>
    <property type="match status" value="1"/>
</dbReference>
<keyword evidence="4" id="KW-0378">Hydrolase</keyword>
<keyword evidence="2" id="KW-0479">Metal-binding</keyword>
<feature type="domain" description="Sulfatase N-terminal" evidence="7">
    <location>
        <begin position="1216"/>
        <end position="1655"/>
    </location>
</feature>
<feature type="repeat" description="ANK" evidence="6">
    <location>
        <begin position="908"/>
        <end position="940"/>
    </location>
</feature>
<evidence type="ECO:0000256" key="4">
    <source>
        <dbReference type="ARBA" id="ARBA00022801"/>
    </source>
</evidence>
<dbReference type="PRINTS" id="PR01415">
    <property type="entry name" value="ANKYRIN"/>
</dbReference>
<keyword evidence="5" id="KW-0106">Calcium</keyword>
<feature type="domain" description="DUF7791" evidence="9">
    <location>
        <begin position="441"/>
        <end position="548"/>
    </location>
</feature>
<dbReference type="HOGENOM" id="CLU_238623_0_0_1"/>
<organism evidence="10 11">
    <name type="scientific">Pseudallescheria apiosperma</name>
    <name type="common">Scedosporium apiospermum</name>
    <dbReference type="NCBI Taxonomy" id="563466"/>
    <lineage>
        <taxon>Eukaryota</taxon>
        <taxon>Fungi</taxon>
        <taxon>Dikarya</taxon>
        <taxon>Ascomycota</taxon>
        <taxon>Pezizomycotina</taxon>
        <taxon>Sordariomycetes</taxon>
        <taxon>Hypocreomycetidae</taxon>
        <taxon>Microascales</taxon>
        <taxon>Microascaceae</taxon>
        <taxon>Scedosporium</taxon>
    </lineage>
</organism>
<evidence type="ECO:0000256" key="3">
    <source>
        <dbReference type="ARBA" id="ARBA00022737"/>
    </source>
</evidence>
<keyword evidence="3" id="KW-0677">Repeat</keyword>
<dbReference type="InterPro" id="IPR024607">
    <property type="entry name" value="Sulfatase_CS"/>
</dbReference>
<dbReference type="EMBL" id="JOWA01000086">
    <property type="protein sequence ID" value="KEZ45083.1"/>
    <property type="molecule type" value="Genomic_DNA"/>
</dbReference>
<dbReference type="OrthoDB" id="195446at2759"/>
<proteinExistence type="inferred from homology"/>
<feature type="repeat" description="ANK" evidence="6">
    <location>
        <begin position="976"/>
        <end position="1008"/>
    </location>
</feature>
<dbReference type="Gene3D" id="3.40.50.300">
    <property type="entry name" value="P-loop containing nucleotide triphosphate hydrolases"/>
    <property type="match status" value="1"/>
</dbReference>
<evidence type="ECO:0000313" key="10">
    <source>
        <dbReference type="EMBL" id="KEZ45083.1"/>
    </source>
</evidence>
<dbReference type="InterPro" id="IPR036770">
    <property type="entry name" value="Ankyrin_rpt-contain_sf"/>
</dbReference>
<dbReference type="Pfam" id="PF12796">
    <property type="entry name" value="Ank_2"/>
    <property type="match status" value="2"/>
</dbReference>
<dbReference type="SUPFAM" id="SSF52540">
    <property type="entry name" value="P-loop containing nucleoside triphosphate hydrolases"/>
    <property type="match status" value="1"/>
</dbReference>
<dbReference type="InterPro" id="IPR027417">
    <property type="entry name" value="P-loop_NTPase"/>
</dbReference>
<keyword evidence="11" id="KW-1185">Reference proteome</keyword>
<comment type="similarity">
    <text evidence="1">Belongs to the sulfatase family.</text>
</comment>
<dbReference type="PROSITE" id="PS00149">
    <property type="entry name" value="SULFATASE_2"/>
    <property type="match status" value="1"/>
</dbReference>
<reference evidence="10 11" key="1">
    <citation type="journal article" date="2014" name="Genome Announc.">
        <title>Draft genome sequence of the pathogenic fungus Scedosporium apiospermum.</title>
        <authorList>
            <person name="Vandeputte P."/>
            <person name="Ghamrawi S."/>
            <person name="Rechenmann M."/>
            <person name="Iltis A."/>
            <person name="Giraud S."/>
            <person name="Fleury M."/>
            <person name="Thornton C."/>
            <person name="Delhaes L."/>
            <person name="Meyer W."/>
            <person name="Papon N."/>
            <person name="Bouchara J.P."/>
        </authorList>
    </citation>
    <scope>NUCLEOTIDE SEQUENCE [LARGE SCALE GENOMIC DNA]</scope>
    <source>
        <strain evidence="10 11">IHEM 14462</strain>
    </source>
</reference>
<dbReference type="GO" id="GO:0046872">
    <property type="term" value="F:metal ion binding"/>
    <property type="evidence" value="ECO:0007669"/>
    <property type="project" value="UniProtKB-KW"/>
</dbReference>
<dbReference type="Pfam" id="PF25053">
    <property type="entry name" value="DUF7791"/>
    <property type="match status" value="1"/>
</dbReference>
<dbReference type="CDD" id="cd16025">
    <property type="entry name" value="PAS_like"/>
    <property type="match status" value="1"/>
</dbReference>
<dbReference type="Proteomes" id="UP000028545">
    <property type="component" value="Unassembled WGS sequence"/>
</dbReference>
<evidence type="ECO:0000313" key="11">
    <source>
        <dbReference type="Proteomes" id="UP000028545"/>
    </source>
</evidence>
<evidence type="ECO:0000259" key="7">
    <source>
        <dbReference type="Pfam" id="PF00884"/>
    </source>
</evidence>
<dbReference type="VEuPathDB" id="FungiDB:SAPIO_CDS2511"/>
<gene>
    <name evidence="10" type="ORF">SAPIO_CDS2511</name>
</gene>
<dbReference type="Gene3D" id="3.30.1120.10">
    <property type="match status" value="1"/>
</dbReference>
<dbReference type="Pfam" id="PF00884">
    <property type="entry name" value="Sulfatase"/>
    <property type="match status" value="1"/>
</dbReference>
<evidence type="ECO:0000256" key="6">
    <source>
        <dbReference type="PROSITE-ProRule" id="PRU00023"/>
    </source>
</evidence>
<dbReference type="SMART" id="SM00248">
    <property type="entry name" value="ANK"/>
    <property type="match status" value="12"/>
</dbReference>
<accession>A0A084GCM1</accession>
<dbReference type="InterPro" id="IPR056884">
    <property type="entry name" value="NPHP3-like_N"/>
</dbReference>